<proteinExistence type="inferred from homology"/>
<dbReference type="InterPro" id="IPR046844">
    <property type="entry name" value="Lon-like_helical"/>
</dbReference>
<feature type="domain" description="Lon proteolytic" evidence="5">
    <location>
        <begin position="555"/>
        <end position="750"/>
    </location>
</feature>
<dbReference type="Pfam" id="PF20436">
    <property type="entry name" value="LonB_AAA-LID"/>
    <property type="match status" value="1"/>
</dbReference>
<dbReference type="Proteomes" id="UP001320168">
    <property type="component" value="Unassembled WGS sequence"/>
</dbReference>
<sequence length="826" mass="91202">MPHPLNVAQIYRACPEDVFDFEVTSELESLDMLSGHDRARDALDFGTSMRSEGFNLYVLGDPGHGKHQLVGRFLAERSHDEPTPPDIAYRYNFEEPSQPLHLLLPTGMGRVLRADIEQLAEELRTAIPAVFEGDEYQNRLHELKQAMGERQRDAVEGVRREAREHDILLLSTPNGFTFAPAAANEKMMSPEAFEQLPRDERERIEGTVQVLQKKLSQAIRQMPRLAKQLREQITALNQEMLQTAIDAPLAELEERYADHDGILNHLMALRDAMVLHVDAFVAEDPDIPPEAIFSRFHINLIVDNTNCDGAPVVYLDLPTHQHLVGRIEHHVHNGTLVTDYSLIRAGGLHRANGGYLVVDVRALLMHAGAWETLKRVLRAGEIRTESLEQAYGLISTTTLEPEPVPLDLKVVLLGERLFYYLLCEHDPDFLELFKVQADLEDELDRNHGNQPLYARMVATLARESALRPLDRSGVAAVIERASRLADDQAKLTARHRALSDLLEEADHWAERDGAQTISRAHVDKAVEQQLWRASRIHERSHEAIARGTVAIQLEGSVVGQVNGLSVMSLGDYAFGQPTRITATARPGPGHVVDIEREARLGGRIHSKAVMILSRCLASRYAPDAPLSLSASLAFEQSYGGIEGDSASVAEACVLISAIARVGIEQRFAVTGSIDQHGRVQAVGGVNEKIEGFFDICQARGGVKGHGVLLPATNVEQLMLKQAVRDAVAAGDFHIYAIETLDEALELLTGMDPGERDADGNYPAESLNGKVVERLEAFHRAVKKRAASDENSADENTTDKAKNGSKNGDENEDKEGDPDSEVPGDDD</sequence>
<dbReference type="SUPFAM" id="SSF52540">
    <property type="entry name" value="P-loop containing nucleoside triphosphate hydrolases"/>
    <property type="match status" value="1"/>
</dbReference>
<dbReference type="PROSITE" id="PS51786">
    <property type="entry name" value="LON_PROTEOLYTIC"/>
    <property type="match status" value="1"/>
</dbReference>
<dbReference type="Gene3D" id="3.40.50.300">
    <property type="entry name" value="P-loop containing nucleotide triphosphate hydrolases"/>
    <property type="match status" value="2"/>
</dbReference>
<evidence type="ECO:0000259" key="5">
    <source>
        <dbReference type="PROSITE" id="PS51786"/>
    </source>
</evidence>
<evidence type="ECO:0000256" key="2">
    <source>
        <dbReference type="PROSITE-ProRule" id="PRU01122"/>
    </source>
</evidence>
<dbReference type="PANTHER" id="PTHR10046">
    <property type="entry name" value="ATP DEPENDENT LON PROTEASE FAMILY MEMBER"/>
    <property type="match status" value="1"/>
</dbReference>
<protein>
    <recommendedName>
        <fullName evidence="2">endopeptidase La</fullName>
        <ecNumber evidence="2">3.4.21.53</ecNumber>
    </recommendedName>
</protein>
<evidence type="ECO:0000313" key="6">
    <source>
        <dbReference type="EMBL" id="MCE8002254.1"/>
    </source>
</evidence>
<dbReference type="Gene3D" id="3.30.230.10">
    <property type="match status" value="1"/>
</dbReference>
<dbReference type="InterPro" id="IPR014721">
    <property type="entry name" value="Ribsml_uS5_D2-typ_fold_subgr"/>
</dbReference>
<keyword evidence="1 2" id="KW-0645">Protease</keyword>
<evidence type="ECO:0000256" key="3">
    <source>
        <dbReference type="SAM" id="Coils"/>
    </source>
</evidence>
<dbReference type="PRINTS" id="PR00830">
    <property type="entry name" value="ENDOLAPTASE"/>
</dbReference>
<feature type="coiled-coil region" evidence="3">
    <location>
        <begin position="201"/>
        <end position="246"/>
    </location>
</feature>
<comment type="catalytic activity">
    <reaction evidence="2">
        <text>Hydrolysis of proteins in presence of ATP.</text>
        <dbReference type="EC" id="3.4.21.53"/>
    </reaction>
</comment>
<evidence type="ECO:0000256" key="1">
    <source>
        <dbReference type="ARBA" id="ARBA00022670"/>
    </source>
</evidence>
<gene>
    <name evidence="6" type="ORF">HOP53_05325</name>
</gene>
<dbReference type="EMBL" id="JABFTX010000001">
    <property type="protein sequence ID" value="MCE8002254.1"/>
    <property type="molecule type" value="Genomic_DNA"/>
</dbReference>
<comment type="similarity">
    <text evidence="2">Belongs to the peptidase S16 family.</text>
</comment>
<dbReference type="InterPro" id="IPR008269">
    <property type="entry name" value="Lon_proteolytic"/>
</dbReference>
<dbReference type="InterPro" id="IPR027065">
    <property type="entry name" value="Lon_Prtase"/>
</dbReference>
<dbReference type="RefSeq" id="WP_234269044.1">
    <property type="nucleotide sequence ID" value="NZ_JABFTX010000001.1"/>
</dbReference>
<dbReference type="Pfam" id="PF20437">
    <property type="entry name" value="LonC_helical"/>
    <property type="match status" value="1"/>
</dbReference>
<feature type="compositionally biased region" description="Acidic residues" evidence="4">
    <location>
        <begin position="809"/>
        <end position="826"/>
    </location>
</feature>
<dbReference type="EC" id="3.4.21.53" evidence="2"/>
<keyword evidence="3" id="KW-0175">Coiled coil</keyword>
<feature type="active site" evidence="2">
    <location>
        <position position="688"/>
    </location>
</feature>
<evidence type="ECO:0000256" key="4">
    <source>
        <dbReference type="SAM" id="MobiDB-lite"/>
    </source>
</evidence>
<feature type="active site" evidence="2">
    <location>
        <position position="645"/>
    </location>
</feature>
<feature type="region of interest" description="Disordered" evidence="4">
    <location>
        <begin position="781"/>
        <end position="826"/>
    </location>
</feature>
<evidence type="ECO:0000313" key="7">
    <source>
        <dbReference type="Proteomes" id="UP001320168"/>
    </source>
</evidence>
<keyword evidence="2" id="KW-0720">Serine protease</keyword>
<comment type="caution">
    <text evidence="6">The sequence shown here is derived from an EMBL/GenBank/DDBJ whole genome shotgun (WGS) entry which is preliminary data.</text>
</comment>
<dbReference type="InterPro" id="IPR046843">
    <property type="entry name" value="LonB_AAA-LID"/>
</dbReference>
<dbReference type="Pfam" id="PF13654">
    <property type="entry name" value="AAA_32"/>
    <property type="match status" value="1"/>
</dbReference>
<organism evidence="6 7">
    <name type="scientific">Billgrantia ethanolica</name>
    <dbReference type="NCBI Taxonomy" id="2733486"/>
    <lineage>
        <taxon>Bacteria</taxon>
        <taxon>Pseudomonadati</taxon>
        <taxon>Pseudomonadota</taxon>
        <taxon>Gammaproteobacteria</taxon>
        <taxon>Oceanospirillales</taxon>
        <taxon>Halomonadaceae</taxon>
        <taxon>Billgrantia</taxon>
    </lineage>
</organism>
<dbReference type="Pfam" id="PF05362">
    <property type="entry name" value="Lon_C"/>
    <property type="match status" value="1"/>
</dbReference>
<dbReference type="SUPFAM" id="SSF54211">
    <property type="entry name" value="Ribosomal protein S5 domain 2-like"/>
    <property type="match status" value="1"/>
</dbReference>
<dbReference type="Gene3D" id="1.10.8.60">
    <property type="match status" value="1"/>
</dbReference>
<dbReference type="InterPro" id="IPR020568">
    <property type="entry name" value="Ribosomal_Su5_D2-typ_SF"/>
</dbReference>
<reference evidence="6 7" key="1">
    <citation type="journal article" date="2021" name="Front. Microbiol.">
        <title>Aerobic Denitrification and Heterotrophic Sulfur Oxidation in the Genus Halomonas Revealed by Six Novel Species Characterizations and Genome-Based Analysis.</title>
        <authorList>
            <person name="Wang L."/>
            <person name="Shao Z."/>
        </authorList>
    </citation>
    <scope>NUCLEOTIDE SEQUENCE [LARGE SCALE GENOMIC DNA]</scope>
    <source>
        <strain evidence="6 7">MCCC 1A11081</strain>
    </source>
</reference>
<name>A0ABS9A0B7_9GAMM</name>
<accession>A0ABS9A0B7</accession>
<dbReference type="InterPro" id="IPR041699">
    <property type="entry name" value="AAA_32"/>
</dbReference>
<dbReference type="InterPro" id="IPR027417">
    <property type="entry name" value="P-loop_NTPase"/>
</dbReference>
<keyword evidence="2" id="KW-0378">Hydrolase</keyword>
<keyword evidence="7" id="KW-1185">Reference proteome</keyword>